<feature type="region of interest" description="Disordered" evidence="2">
    <location>
        <begin position="1325"/>
        <end position="1360"/>
    </location>
</feature>
<organism evidence="3">
    <name type="scientific">Paraprevotella clara</name>
    <dbReference type="NCBI Taxonomy" id="454154"/>
    <lineage>
        <taxon>Bacteria</taxon>
        <taxon>Pseudomonadati</taxon>
        <taxon>Bacteroidota</taxon>
        <taxon>Bacteroidia</taxon>
        <taxon>Bacteroidales</taxon>
        <taxon>Prevotellaceae</taxon>
        <taxon>Paraprevotella</taxon>
    </lineage>
</organism>
<evidence type="ECO:0000313" key="3">
    <source>
        <dbReference type="EMBL" id="VYU43025.1"/>
    </source>
</evidence>
<feature type="coiled-coil region" evidence="1">
    <location>
        <begin position="1919"/>
        <end position="1960"/>
    </location>
</feature>
<dbReference type="EMBL" id="CACRUT010000016">
    <property type="protein sequence ID" value="VYU43025.1"/>
    <property type="molecule type" value="Genomic_DNA"/>
</dbReference>
<proteinExistence type="predicted"/>
<sequence>MIEIKDNNEVLVLSTPIGVGSKRKFELMKDDYITLKFSLLNPISFKMGCYAECDFGRFEIIEDQKPSFNNSTGGYDYELKMEASYMKWKNKVFKYTPETGGNEAAWDLTAQLSYHLDIFLRNLKVWGFQYGGEDYEYEIDNDVNVDALVMHYSNTNLIDALTSLAEAANCEWWMEGKKIRFGRCEKGEAVEISLGEEAETMSLSKSSGDYFTRIYAFGSTQNISSRYRKKLEFTIDTLNRSGNKSDFKDSKKPVNPSFFRKDLIKYYSYEKQMDGVGSVSASLATPDVEEYELYDSITINAMQLYKSAYVLDLSSMVFSYDFSSFPNAVLDVRVEIVASGNDSSTVLSESSYTIDSSNKTLRLSKERFESPYETIRKLYLRITYSCVSPLVTYIPYTIVGDCILGSVYGYVETDVNYVSDDGGNHKIGVTINRNAMPYTDEHATLLYETTSNDKLYIGAKFTIEGLVKGNVPLGYFDSDVDGLTVNGVVQRRLMLPEGTPYIDVYPDMSPDEVIEGIVTFDYIYPRKVLSISSVEEEMIDTTEGEEKKPTGMKVPVYTIKTTGLVGFDKSYVISEELTVTFQTGKLAGLTFGLTFLPDKSDGTSTCFEIVANEDYGGRLPDTVMKPEANNEFVMAGYDTEYVFENLVPEAEEELKTETEKYAEKIRNNIGTVSAKLMSDWSKARNETQDTPCPFGVGQKVRVNNPSFFPSPRTMRVLGYELALDIPWDSPVYTIGESASYSRLGALEDKIDSIKLNGSVYFSGKVSSSTSGTNVYLIKKDDETDPSDTNAYSSLRTDKEIKDSINKNNRELDNKFVSKLKDDTASGIITFLRGLIIGNFSSGESGGQISDDGAAELASLLLRGALEIGKYSAGKSGAKIGEDGAAELLSMLVRGLVTAKGIQSPGFSTGALGTGLCLKMDENGDSYIEVDRMLVRKVAEFIQLVIQEIKHVGGQIVLTPASMKCIRVEDTGDSYRCYFEATDGEKTVENQFVAGDQARAQTFNVKEGVNENVKNTYYWRLVTGVGDNYIDLSKTDCDAGSTVPAAGDEIVQLGNRNDVARQAAIILSAYGNDAPYFKMYRGINSYKLEGKEFVNLSREDVMIISDNIKLSTGETVKEYINGAVGDVQSKVDEVSGKVEDAVERLAEQQNYIAALQKIIEDLQDQIDGVIESHYGKTDPTTSNYPANEWTTEEQKQAHSNDTYTNLSTGKSWKWVKDGDTWKWNAITDTATEKALAAAAKAQDTADGKRRVFVSQPTTGQAYDVGDLWVNATYWETYKNDLLRCKTAKKENEAFSISHWELASRYTDDTKANEAAEAAREAAEAANAAQEAADEAAATAGEAKTEAQTANTELDNLKSDGTISPVEKTALKQQHADIKAEHGQITSEAGKYSISVTDYEAAYKKADAALTKYTASTPEYITVESDYSDISAYYSKRQTILDTIAVKAKEASDAAKKAADDAAAKAEEAAESASEAAQKAIEAKTAADNAATAAKNAQTDADEANSMLSDIANDNKLTAQEKQQTKKEWDVIVSEKPKNDVSADKFGVSKTAYGSAYTALSTYITPLLSDLSSTSNITGTEFRAKFKAYYDARTDLLNAISAKAKELADNAQEAADAAAENASQAIEDAAAAKNAADKAQADVDAEKERMDEWAADGKFSPSEKKQLKEELARIDGDKTQVTDGYTKYGLGTPTAYNTAYTNYRTAINGVVSSSSETVAIPSDFATKRTAYYTQKSAALTAISDAAKAYADKVVAGIEVGGRNILMETNQGKKTWYASTSDGPSLFITTEWVDEGVKGVKIELTKQPSSWGVITRSLEGTLDLLEPNTTYMLSFDILSNISNTLSTTIMNSNATGRLSNSPSFSFEANKKKHVVLKLVTNDLSEKGSSQVLYFGYHSVGYLCFKNLKLEKGNVATAWTPAIEDVNGMIEDAQKAADDAAEAAKNAQADATNANNELTNIKSDNLISPIEKTALKQQQADIRSEYGEITANAARYAVSTTAYKSAYDLANAALTKYTASSPEYITVGSDYANISAYYDARKTILDAIAAAAKKAADDATNKANQAVEDAARAGHYYLDLDNDSGQVACDADGNVTGGYPTTNAKVWYGTEVDTGWSFKGTFSGCTGSVGASSGAVTVTAVSKDDASVTITATKSGKPELSAVFTIVKVKSGRDGEDGANGTSVTVKSTSVTYAVSTSGTTAPASGWSATIPSVPVGQYLWSKTVVTYSDGKSTTTHSCSYQGKNGANGTSVTVTAQSTKYAVNTTGNQPADSAFTATSIPSLSPGQYLWSKTEVTYSNGVTTKTYAVSRIGSDGANGTPGAAGANGKTSYVHFAYAKSADGNTGFSTTYFSGALYVGTCTDFNTADPTSYTAYTWARLKGEDGANGTSVTVKSTSVTYAVSTSGTTAPASGWSATIPSVPVGQYLWSKTVVTYSDGKSTTTHSCSYQGKNGANGTSVTVTAQSTKYAVNTTGNQPADSAFTATSIPSLSPGQYLWSKTEVTYSNGVTTKTYAVSRIGSDGANGTPGAAGANGKTSYVHFAYAKSADGNTGFSTTYFSGALYVGTCTDFNTADPTSYTAYTWARLKGEDGAPGNGIKSTAVTYQVSTSGTTPPTGTWSSSIPSVAANQYLWTRTVITYTDNTTSTSYSVGKMGANGAKGDKGDTGPAGADGDGIVSVSNTYQIGSSGTTAPTGSWSSTVPSPQKGKYLWTKTVTTYKKSDPTTVYSVSYYGTDGTAAKYVRVAGDQVFIYANNFSGNPTPTSITLTATLTGTSGYQWSYKQAGQTSFTNISGATSQTYALAHNNSTVWGSAKSVTIRCTSGGVYDEMTIAKVSSGTNGTNGKDGTNGTNGKDGADGKNGADAYTVILGNESHAFQGTTSAAIAASTKCEVIAYKGATRVAATIGTITGAPSGMSTSISSNGTTSASFTVSVTSSLTTGQGVLTVPITVDGKSFTKNFSFSVAFKGNTGATGATGPKGDAAVFYTIEPSANVVKKSWDNKLTPTSVTCTKYKQTGSNARATTTEKTLKYQRVGTDSSVQTAASGSSVTVSPTSTTTSIKFWLYDGSNIIMMQEVPVVGDAVDVYTKVHAEITAAEGEIGLLSTKVTTVTDSVTGLEKEVETNTAEIKSAKGQISSTASQVSSLGTRVSTVEQTASGLTTTVNGLNGKVSKLEQTDSSLTSRITSAEGKVSTIEQKVSSISLKVDGIDPVNLFRDGSFESGYNTFRTSGSGKDDVEVGISANGKVGKNAMMVKWPGKRTTVYLEQKPFVNPNATYTVSFWMYTNVATNYQAFVINALDKNDNNLSVNDSTLNIEIPGTKWTQFIHRFTTPANTERLEFYFRASANVENGTISYIDGFMLLKGDYLDNIPSYFIPNDSVNGDTLLSTGIDIENKKVIVTSDQFVIQNNDGEVTASVNEDGVLSVGSGEFSGFIRTIPRIITKNTGDNGDVEFKDNYYQISLSNLYKGGFIYVDVESNSYAGDGIKLPLGLKYAGARVTIVNKYPAKRLIITTRHEALDPGYGDWSDDENNAMRLGGVQISHVEMGNVSTQGNNRFVELLAVPYYLDETIGSVKYQGQVEWVVLNNQEFTTANNTTGGKYAKFK</sequence>
<feature type="region of interest" description="Disordered" evidence="2">
    <location>
        <begin position="2830"/>
        <end position="2851"/>
    </location>
</feature>
<feature type="coiled-coil region" evidence="1">
    <location>
        <begin position="1454"/>
        <end position="1481"/>
    </location>
</feature>
<feature type="compositionally biased region" description="Low complexity" evidence="2">
    <location>
        <begin position="2831"/>
        <end position="2851"/>
    </location>
</feature>
<dbReference type="Gene3D" id="1.20.5.340">
    <property type="match status" value="1"/>
</dbReference>
<feature type="coiled-coil region" evidence="1">
    <location>
        <begin position="1137"/>
        <end position="1171"/>
    </location>
</feature>
<feature type="compositionally biased region" description="Low complexity" evidence="2">
    <location>
        <begin position="1325"/>
        <end position="1348"/>
    </location>
</feature>
<reference evidence="3" key="1">
    <citation type="submission" date="2019-11" db="EMBL/GenBank/DDBJ databases">
        <authorList>
            <person name="Feng L."/>
        </authorList>
    </citation>
    <scope>NUCLEOTIDE SEQUENCE</scope>
    <source>
        <strain evidence="3">PclaraLFYP37</strain>
    </source>
</reference>
<evidence type="ECO:0000256" key="1">
    <source>
        <dbReference type="SAM" id="Coils"/>
    </source>
</evidence>
<gene>
    <name evidence="3" type="primary">smc_6</name>
    <name evidence="3" type="ORF">PCLFYP37_02868</name>
</gene>
<dbReference type="RefSeq" id="WP_421901697.1">
    <property type="nucleotide sequence ID" value="NZ_CACRUT010000016.1"/>
</dbReference>
<evidence type="ECO:0000256" key="2">
    <source>
        <dbReference type="SAM" id="MobiDB-lite"/>
    </source>
</evidence>
<feature type="coiled-coil region" evidence="1">
    <location>
        <begin position="1595"/>
        <end position="1654"/>
    </location>
</feature>
<protein>
    <submittedName>
        <fullName evidence="3">Chromosome partition protein Smc</fullName>
    </submittedName>
</protein>
<dbReference type="SUPFAM" id="SSF49785">
    <property type="entry name" value="Galactose-binding domain-like"/>
    <property type="match status" value="1"/>
</dbReference>
<dbReference type="InterPro" id="IPR008979">
    <property type="entry name" value="Galactose-bd-like_sf"/>
</dbReference>
<feature type="compositionally biased region" description="Polar residues" evidence="2">
    <location>
        <begin position="1349"/>
        <end position="1360"/>
    </location>
</feature>
<dbReference type="Gene3D" id="2.60.120.260">
    <property type="entry name" value="Galactose-binding domain-like"/>
    <property type="match status" value="1"/>
</dbReference>
<accession>A0A6N3ESA8</accession>
<dbReference type="PANTHER" id="PTHR24637">
    <property type="entry name" value="COLLAGEN"/>
    <property type="match status" value="1"/>
</dbReference>
<name>A0A6N3ESA8_9BACT</name>
<keyword evidence="1" id="KW-0175">Coiled coil</keyword>